<organism evidence="2 3">
    <name type="scientific">Tribolium castaneum</name>
    <name type="common">Red flour beetle</name>
    <dbReference type="NCBI Taxonomy" id="7070"/>
    <lineage>
        <taxon>Eukaryota</taxon>
        <taxon>Metazoa</taxon>
        <taxon>Ecdysozoa</taxon>
        <taxon>Arthropoda</taxon>
        <taxon>Hexapoda</taxon>
        <taxon>Insecta</taxon>
        <taxon>Pterygota</taxon>
        <taxon>Neoptera</taxon>
        <taxon>Endopterygota</taxon>
        <taxon>Coleoptera</taxon>
        <taxon>Polyphaga</taxon>
        <taxon>Cucujiformia</taxon>
        <taxon>Tenebrionidae</taxon>
        <taxon>Tenebrionidae incertae sedis</taxon>
        <taxon>Tribolium</taxon>
    </lineage>
</organism>
<feature type="region of interest" description="Disordered" evidence="1">
    <location>
        <begin position="15"/>
        <end position="51"/>
    </location>
</feature>
<protein>
    <submittedName>
        <fullName evidence="2">Uncharacterized protein</fullName>
    </submittedName>
</protein>
<reference evidence="2 3" key="1">
    <citation type="journal article" date="2008" name="Nature">
        <title>The genome of the model beetle and pest Tribolium castaneum.</title>
        <authorList>
            <consortium name="Tribolium Genome Sequencing Consortium"/>
            <person name="Richards S."/>
            <person name="Gibbs R.A."/>
            <person name="Weinstock G.M."/>
            <person name="Brown S.J."/>
            <person name="Denell R."/>
            <person name="Beeman R.W."/>
            <person name="Gibbs R."/>
            <person name="Beeman R.W."/>
            <person name="Brown S.J."/>
            <person name="Bucher G."/>
            <person name="Friedrich M."/>
            <person name="Grimmelikhuijzen C.J."/>
            <person name="Klingler M."/>
            <person name="Lorenzen M."/>
            <person name="Richards S."/>
            <person name="Roth S."/>
            <person name="Schroder R."/>
            <person name="Tautz D."/>
            <person name="Zdobnov E.M."/>
            <person name="Muzny D."/>
            <person name="Gibbs R.A."/>
            <person name="Weinstock G.M."/>
            <person name="Attaway T."/>
            <person name="Bell S."/>
            <person name="Buhay C.J."/>
            <person name="Chandrabose M.N."/>
            <person name="Chavez D."/>
            <person name="Clerk-Blankenburg K.P."/>
            <person name="Cree A."/>
            <person name="Dao M."/>
            <person name="Davis C."/>
            <person name="Chacko J."/>
            <person name="Dinh H."/>
            <person name="Dugan-Rocha S."/>
            <person name="Fowler G."/>
            <person name="Garner T.T."/>
            <person name="Garnes J."/>
            <person name="Gnirke A."/>
            <person name="Hawes A."/>
            <person name="Hernandez J."/>
            <person name="Hines S."/>
            <person name="Holder M."/>
            <person name="Hume J."/>
            <person name="Jhangiani S.N."/>
            <person name="Joshi V."/>
            <person name="Khan Z.M."/>
            <person name="Jackson L."/>
            <person name="Kovar C."/>
            <person name="Kowis A."/>
            <person name="Lee S."/>
            <person name="Lewis L.R."/>
            <person name="Margolis J."/>
            <person name="Morgan M."/>
            <person name="Nazareth L.V."/>
            <person name="Nguyen N."/>
            <person name="Okwuonu G."/>
            <person name="Parker D."/>
            <person name="Richards S."/>
            <person name="Ruiz S.J."/>
            <person name="Santibanez J."/>
            <person name="Savard J."/>
            <person name="Scherer S.E."/>
            <person name="Schneider B."/>
            <person name="Sodergren E."/>
            <person name="Tautz D."/>
            <person name="Vattahil S."/>
            <person name="Villasana D."/>
            <person name="White C.S."/>
            <person name="Wright R."/>
            <person name="Park Y."/>
            <person name="Beeman R.W."/>
            <person name="Lord J."/>
            <person name="Oppert B."/>
            <person name="Lorenzen M."/>
            <person name="Brown S."/>
            <person name="Wang L."/>
            <person name="Savard J."/>
            <person name="Tautz D."/>
            <person name="Richards S."/>
            <person name="Weinstock G."/>
            <person name="Gibbs R.A."/>
            <person name="Liu Y."/>
            <person name="Worley K."/>
            <person name="Weinstock G."/>
            <person name="Elsik C.G."/>
            <person name="Reese J.T."/>
            <person name="Elhaik E."/>
            <person name="Landan G."/>
            <person name="Graur D."/>
            <person name="Arensburger P."/>
            <person name="Atkinson P."/>
            <person name="Beeman R.W."/>
            <person name="Beidler J."/>
            <person name="Brown S.J."/>
            <person name="Demuth J.P."/>
            <person name="Drury D.W."/>
            <person name="Du Y.Z."/>
            <person name="Fujiwara H."/>
            <person name="Lorenzen M."/>
            <person name="Maselli V."/>
            <person name="Osanai M."/>
            <person name="Park Y."/>
            <person name="Robertson H.M."/>
            <person name="Tu Z."/>
            <person name="Wang J.J."/>
            <person name="Wang S."/>
            <person name="Richards S."/>
            <person name="Song H."/>
            <person name="Zhang L."/>
            <person name="Sodergren E."/>
            <person name="Werner D."/>
            <person name="Stanke M."/>
            <person name="Morgenstern B."/>
            <person name="Solovyev V."/>
            <person name="Kosarev P."/>
            <person name="Brown G."/>
            <person name="Chen H.C."/>
            <person name="Ermolaeva O."/>
            <person name="Hlavina W."/>
            <person name="Kapustin Y."/>
            <person name="Kiryutin B."/>
            <person name="Kitts P."/>
            <person name="Maglott D."/>
            <person name="Pruitt K."/>
            <person name="Sapojnikov V."/>
            <person name="Souvorov A."/>
            <person name="Mackey A.J."/>
            <person name="Waterhouse R.M."/>
            <person name="Wyder S."/>
            <person name="Zdobnov E.M."/>
            <person name="Zdobnov E.M."/>
            <person name="Wyder S."/>
            <person name="Kriventseva E.V."/>
            <person name="Kadowaki T."/>
            <person name="Bork P."/>
            <person name="Aranda M."/>
            <person name="Bao R."/>
            <person name="Beermann A."/>
            <person name="Berns N."/>
            <person name="Bolognesi R."/>
            <person name="Bonneton F."/>
            <person name="Bopp D."/>
            <person name="Brown S.J."/>
            <person name="Bucher G."/>
            <person name="Butts T."/>
            <person name="Chaumot A."/>
            <person name="Denell R.E."/>
            <person name="Ferrier D.E."/>
            <person name="Friedrich M."/>
            <person name="Gordon C.M."/>
            <person name="Jindra M."/>
            <person name="Klingler M."/>
            <person name="Lan Q."/>
            <person name="Lattorff H.M."/>
            <person name="Laudet V."/>
            <person name="von Levetsow C."/>
            <person name="Liu Z."/>
            <person name="Lutz R."/>
            <person name="Lynch J.A."/>
            <person name="da Fonseca R.N."/>
            <person name="Posnien N."/>
            <person name="Reuter R."/>
            <person name="Roth S."/>
            <person name="Savard J."/>
            <person name="Schinko J.B."/>
            <person name="Schmitt C."/>
            <person name="Schoppmeier M."/>
            <person name="Schroder R."/>
            <person name="Shippy T.D."/>
            <person name="Simonnet F."/>
            <person name="Marques-Souza H."/>
            <person name="Tautz D."/>
            <person name="Tomoyasu Y."/>
            <person name="Trauner J."/>
            <person name="Van der Zee M."/>
            <person name="Vervoort M."/>
            <person name="Wittkopp N."/>
            <person name="Wimmer E.A."/>
            <person name="Yang X."/>
            <person name="Jones A.K."/>
            <person name="Sattelle D.B."/>
            <person name="Ebert P.R."/>
            <person name="Nelson D."/>
            <person name="Scott J.G."/>
            <person name="Beeman R.W."/>
            <person name="Muthukrishnan S."/>
            <person name="Kramer K.J."/>
            <person name="Arakane Y."/>
            <person name="Beeman R.W."/>
            <person name="Zhu Q."/>
            <person name="Hogenkamp D."/>
            <person name="Dixit R."/>
            <person name="Oppert B."/>
            <person name="Jiang H."/>
            <person name="Zou Z."/>
            <person name="Marshall J."/>
            <person name="Elpidina E."/>
            <person name="Vinokurov K."/>
            <person name="Oppert C."/>
            <person name="Zou Z."/>
            <person name="Evans J."/>
            <person name="Lu Z."/>
            <person name="Zhao P."/>
            <person name="Sumathipala N."/>
            <person name="Altincicek B."/>
            <person name="Vilcinskas A."/>
            <person name="Williams M."/>
            <person name="Hultmark D."/>
            <person name="Hetru C."/>
            <person name="Jiang H."/>
            <person name="Grimmelikhuijzen C.J."/>
            <person name="Hauser F."/>
            <person name="Cazzamali G."/>
            <person name="Williamson M."/>
            <person name="Park Y."/>
            <person name="Li B."/>
            <person name="Tanaka Y."/>
            <person name="Predel R."/>
            <person name="Neupert S."/>
            <person name="Schachtner J."/>
            <person name="Verleyen P."/>
            <person name="Raible F."/>
            <person name="Bork P."/>
            <person name="Friedrich M."/>
            <person name="Walden K.K."/>
            <person name="Robertson H.M."/>
            <person name="Angeli S."/>
            <person name="Foret S."/>
            <person name="Bucher G."/>
            <person name="Schuetz S."/>
            <person name="Maleszka R."/>
            <person name="Wimmer E.A."/>
            <person name="Beeman R.W."/>
            <person name="Lorenzen M."/>
            <person name="Tomoyasu Y."/>
            <person name="Miller S.C."/>
            <person name="Grossmann D."/>
            <person name="Bucher G."/>
        </authorList>
    </citation>
    <scope>NUCLEOTIDE SEQUENCE [LARGE SCALE GENOMIC DNA]</scope>
    <source>
        <strain evidence="2 3">Georgia GA2</strain>
    </source>
</reference>
<dbReference type="EMBL" id="KQ972202">
    <property type="protein sequence ID" value="EFA11701.1"/>
    <property type="molecule type" value="Genomic_DNA"/>
</dbReference>
<name>D7EKV8_TRICA</name>
<reference evidence="2 3" key="2">
    <citation type="journal article" date="2010" name="Nucleic Acids Res.">
        <title>BeetleBase in 2010: revisions to provide comprehensive genomic information for Tribolium castaneum.</title>
        <authorList>
            <person name="Kim H.S."/>
            <person name="Murphy T."/>
            <person name="Xia J."/>
            <person name="Caragea D."/>
            <person name="Park Y."/>
            <person name="Beeman R.W."/>
            <person name="Lorenzen M.D."/>
            <person name="Butcher S."/>
            <person name="Manak J.R."/>
            <person name="Brown S.J."/>
        </authorList>
    </citation>
    <scope>NUCLEOTIDE SEQUENCE [LARGE SCALE GENOMIC DNA]</scope>
    <source>
        <strain evidence="2 3">Georgia GA2</strain>
    </source>
</reference>
<sequence>MSSTTYAGTIIKIRSTKKSESVGGSRTISPEKSRQNPPGTKTAESREKPIRIKINQSYEIIGKYS</sequence>
<evidence type="ECO:0000313" key="2">
    <source>
        <dbReference type="EMBL" id="EFA11701.1"/>
    </source>
</evidence>
<keyword evidence="3" id="KW-1185">Reference proteome</keyword>
<accession>D7EKV8</accession>
<dbReference type="HOGENOM" id="CLU_2852576_0_0_1"/>
<dbReference type="InParanoid" id="D7EKV8"/>
<dbReference type="Proteomes" id="UP000007266">
    <property type="component" value="Unassembled WGS sequence"/>
</dbReference>
<gene>
    <name evidence="2" type="primary">GLEAN_01788</name>
    <name evidence="2" type="ORF">TcasGA2_TC001788</name>
</gene>
<dbReference type="AlphaFoldDB" id="D7EKV8"/>
<proteinExistence type="predicted"/>
<evidence type="ECO:0000313" key="3">
    <source>
        <dbReference type="Proteomes" id="UP000007266"/>
    </source>
</evidence>
<evidence type="ECO:0000256" key="1">
    <source>
        <dbReference type="SAM" id="MobiDB-lite"/>
    </source>
</evidence>